<proteinExistence type="predicted"/>
<name>A0A147BEF8_IXORI</name>
<dbReference type="AlphaFoldDB" id="A0A147BEF8"/>
<sequence length="87" mass="10052">MCFVLKTRLLFYCISNTCLPKKCEGERNSTVLSIITCVHTSFCNFHSMNYCSALFCHYCLLARTLHGLGACESFFDWRYVSLPCKFI</sequence>
<reference evidence="2" key="1">
    <citation type="journal article" date="2018" name="PLoS Negl. Trop. Dis.">
        <title>Sialome diversity of ticks revealed by RNAseq of single tick salivary glands.</title>
        <authorList>
            <person name="Perner J."/>
            <person name="Kropackova S."/>
            <person name="Kopacek P."/>
            <person name="Ribeiro J.M."/>
        </authorList>
    </citation>
    <scope>NUCLEOTIDE SEQUENCE</scope>
    <source>
        <strain evidence="2">Siblings of single egg batch collected in Ceske Budejovice</strain>
        <tissue evidence="2">Salivary glands</tissue>
    </source>
</reference>
<feature type="chain" id="PRO_5007542131" evidence="1">
    <location>
        <begin position="26"/>
        <end position="87"/>
    </location>
</feature>
<feature type="signal peptide" evidence="1">
    <location>
        <begin position="1"/>
        <end position="25"/>
    </location>
</feature>
<protein>
    <submittedName>
        <fullName evidence="2">Putative secreted protein</fullName>
    </submittedName>
</protein>
<evidence type="ECO:0000256" key="1">
    <source>
        <dbReference type="SAM" id="SignalP"/>
    </source>
</evidence>
<keyword evidence="1" id="KW-0732">Signal</keyword>
<evidence type="ECO:0000313" key="2">
    <source>
        <dbReference type="EMBL" id="JAR89118.1"/>
    </source>
</evidence>
<organism evidence="2">
    <name type="scientific">Ixodes ricinus</name>
    <name type="common">Common tick</name>
    <name type="synonym">Acarus ricinus</name>
    <dbReference type="NCBI Taxonomy" id="34613"/>
    <lineage>
        <taxon>Eukaryota</taxon>
        <taxon>Metazoa</taxon>
        <taxon>Ecdysozoa</taxon>
        <taxon>Arthropoda</taxon>
        <taxon>Chelicerata</taxon>
        <taxon>Arachnida</taxon>
        <taxon>Acari</taxon>
        <taxon>Parasitiformes</taxon>
        <taxon>Ixodida</taxon>
        <taxon>Ixodoidea</taxon>
        <taxon>Ixodidae</taxon>
        <taxon>Ixodinae</taxon>
        <taxon>Ixodes</taxon>
    </lineage>
</organism>
<accession>A0A147BEF8</accession>
<dbReference type="EMBL" id="GEGO01006286">
    <property type="protein sequence ID" value="JAR89118.1"/>
    <property type="molecule type" value="Transcribed_RNA"/>
</dbReference>